<keyword evidence="3" id="KW-0812">Transmembrane</keyword>
<comment type="subcellular location">
    <subcellularLocation>
        <location evidence="1">Cell membrane</location>
        <topology evidence="1">Single-pass membrane protein</topology>
    </subcellularLocation>
</comment>
<evidence type="ECO:0000256" key="7">
    <source>
        <dbReference type="ARBA" id="ARBA00023136"/>
    </source>
</evidence>
<dbReference type="FunFam" id="2.60.40.10:FF:000049">
    <property type="entry name" value="Leukocyte immunoglobulin-like receptor subfamily B member 1"/>
    <property type="match status" value="2"/>
</dbReference>
<dbReference type="Gene3D" id="2.60.40.10">
    <property type="entry name" value="Immunoglobulins"/>
    <property type="match status" value="2"/>
</dbReference>
<dbReference type="GeneTree" id="ENSGT01100000263478"/>
<evidence type="ECO:0000256" key="4">
    <source>
        <dbReference type="ARBA" id="ARBA00022729"/>
    </source>
</evidence>
<keyword evidence="5" id="KW-0677">Repeat</keyword>
<proteinExistence type="predicted"/>
<dbReference type="GO" id="GO:0002764">
    <property type="term" value="P:immune response-regulating signaling pathway"/>
    <property type="evidence" value="ECO:0007669"/>
    <property type="project" value="TreeGrafter"/>
</dbReference>
<evidence type="ECO:0000256" key="5">
    <source>
        <dbReference type="ARBA" id="ARBA00022737"/>
    </source>
</evidence>
<dbReference type="Proteomes" id="UP000429181">
    <property type="component" value="Unassembled WGS sequence"/>
</dbReference>
<reference evidence="13" key="1">
    <citation type="submission" date="2018-11" db="EMBL/GenBank/DDBJ databases">
        <title>Haplotype-resolved cattle genomes.</title>
        <authorList>
            <person name="Low W.Y."/>
            <person name="Tearle R."/>
            <person name="Bickhart D.M."/>
            <person name="Rosen B.D."/>
            <person name="Koren S."/>
            <person name="Rhie A."/>
            <person name="Hiendleder S."/>
            <person name="Phillippy A.M."/>
            <person name="Smith T.P.L."/>
            <person name="Williams J.L."/>
        </authorList>
    </citation>
    <scope>NUCLEOTIDE SEQUENCE [LARGE SCALE GENOMIC DNA]</scope>
</reference>
<keyword evidence="10" id="KW-0393">Immunoglobulin domain</keyword>
<dbReference type="InterPro" id="IPR013783">
    <property type="entry name" value="Ig-like_fold"/>
</dbReference>
<evidence type="ECO:0000256" key="9">
    <source>
        <dbReference type="ARBA" id="ARBA00023180"/>
    </source>
</evidence>
<dbReference type="CDD" id="cd05751">
    <property type="entry name" value="IgC2_D1_LILR_KIR_like"/>
    <property type="match status" value="1"/>
</dbReference>
<dbReference type="GO" id="GO:0032396">
    <property type="term" value="F:inhibitory MHC class I receptor activity"/>
    <property type="evidence" value="ECO:0007669"/>
    <property type="project" value="TreeGrafter"/>
</dbReference>
<evidence type="ECO:0000256" key="6">
    <source>
        <dbReference type="ARBA" id="ARBA00022989"/>
    </source>
</evidence>
<accession>A0A4W2GHF2</accession>
<keyword evidence="4" id="KW-0732">Signal</keyword>
<evidence type="ECO:0000256" key="2">
    <source>
        <dbReference type="ARBA" id="ARBA00022475"/>
    </source>
</evidence>
<dbReference type="GO" id="GO:0019221">
    <property type="term" value="P:cytokine-mediated signaling pathway"/>
    <property type="evidence" value="ECO:0007669"/>
    <property type="project" value="TreeGrafter"/>
</dbReference>
<dbReference type="PANTHER" id="PTHR11738">
    <property type="entry name" value="MHC CLASS I NK CELL RECEPTOR"/>
    <property type="match status" value="1"/>
</dbReference>
<keyword evidence="6" id="KW-1133">Transmembrane helix</keyword>
<dbReference type="InterPro" id="IPR050412">
    <property type="entry name" value="Ig-like_Receptors_ImmuneReg"/>
</dbReference>
<dbReference type="PANTHER" id="PTHR11738:SF179">
    <property type="entry name" value="LEUKOCYTE IMMUNOGLOBULIN-LIKE RECEPTOR SUBFAMILY A MEMBER 5"/>
    <property type="match status" value="1"/>
</dbReference>
<dbReference type="GO" id="GO:0005886">
    <property type="term" value="C:plasma membrane"/>
    <property type="evidence" value="ECO:0007669"/>
    <property type="project" value="UniProtKB-SubCell"/>
</dbReference>
<feature type="region of interest" description="Disordered" evidence="11">
    <location>
        <begin position="202"/>
        <end position="300"/>
    </location>
</feature>
<evidence type="ECO:0000256" key="10">
    <source>
        <dbReference type="ARBA" id="ARBA00023319"/>
    </source>
</evidence>
<organism evidence="12 13">
    <name type="scientific">Bos indicus x Bos taurus</name>
    <name type="common">Hybrid cattle</name>
    <dbReference type="NCBI Taxonomy" id="30522"/>
    <lineage>
        <taxon>Eukaryota</taxon>
        <taxon>Metazoa</taxon>
        <taxon>Chordata</taxon>
        <taxon>Craniata</taxon>
        <taxon>Vertebrata</taxon>
        <taxon>Euteleostomi</taxon>
        <taxon>Mammalia</taxon>
        <taxon>Eutheria</taxon>
        <taxon>Laurasiatheria</taxon>
        <taxon>Artiodactyla</taxon>
        <taxon>Ruminantia</taxon>
        <taxon>Pecora</taxon>
        <taxon>Bovidae</taxon>
        <taxon>Bovinae</taxon>
        <taxon>Bos</taxon>
    </lineage>
</organism>
<gene>
    <name evidence="12" type="primary">LOC113888892</name>
</gene>
<reference evidence="12" key="2">
    <citation type="submission" date="2025-08" db="UniProtKB">
        <authorList>
            <consortium name="Ensembl"/>
        </authorList>
    </citation>
    <scope>IDENTIFICATION</scope>
</reference>
<evidence type="ECO:0000256" key="3">
    <source>
        <dbReference type="ARBA" id="ARBA00022692"/>
    </source>
</evidence>
<evidence type="ECO:0000313" key="13">
    <source>
        <dbReference type="Proteomes" id="UP000429181"/>
    </source>
</evidence>
<dbReference type="AlphaFoldDB" id="A0A4W2GHF2"/>
<dbReference type="SUPFAM" id="SSF48726">
    <property type="entry name" value="Immunoglobulin"/>
    <property type="match status" value="2"/>
</dbReference>
<protein>
    <submittedName>
        <fullName evidence="12">Leukocyte immunoglobulin-like receptor subfamily A member 5</fullName>
    </submittedName>
</protein>
<dbReference type="Ensembl" id="ENSBIXT00005029343.1">
    <property type="protein sequence ID" value="ENSBIXP00005017463.1"/>
    <property type="gene ID" value="ENSBIXG00005021981.1"/>
</dbReference>
<evidence type="ECO:0000313" key="12">
    <source>
        <dbReference type="Ensembl" id="ENSBIXP00005017463.1"/>
    </source>
</evidence>
<dbReference type="InterPro" id="IPR036179">
    <property type="entry name" value="Ig-like_dom_sf"/>
</dbReference>
<keyword evidence="2" id="KW-1003">Cell membrane</keyword>
<evidence type="ECO:0000256" key="8">
    <source>
        <dbReference type="ARBA" id="ARBA00023157"/>
    </source>
</evidence>
<sequence>MAPALPALLCLGTLPKPTIWAEPGSVVLWGSPMTIWCWGTLGAQEFHLDKEGSPVLWDRQKPLEPLDKAKFSIQHMGEDHAGSYRCYHSTPTGWSEPSDPLELVVTGSYSKPSLSALPSPVVTSGGNVILQCGSRQGFNRFLLTKEGEDKPQGGLSQADFPLGPVGTIHRGQYRCYGGHGLSSEWSAPSETLELLVAGEEPAGQSGTRLCTGPTGEPQGRCWDQGEWSQGGDRQGQGGARLRETETVLRGQRGPRSLAQNQARVWGGRGGHRGHSLQPAPPPAPAAVGEGRGQGRTLSSR</sequence>
<keyword evidence="7" id="KW-0472">Membrane</keyword>
<keyword evidence="9" id="KW-0325">Glycoprotein</keyword>
<name>A0A4W2GHF2_BOBOX</name>
<keyword evidence="8" id="KW-1015">Disulfide bond</keyword>
<dbReference type="Pfam" id="PF13895">
    <property type="entry name" value="Ig_2"/>
    <property type="match status" value="1"/>
</dbReference>
<evidence type="ECO:0000256" key="1">
    <source>
        <dbReference type="ARBA" id="ARBA00004162"/>
    </source>
</evidence>
<evidence type="ECO:0000256" key="11">
    <source>
        <dbReference type="SAM" id="MobiDB-lite"/>
    </source>
</evidence>